<dbReference type="AlphaFoldDB" id="A0AAV5AAN3"/>
<proteinExistence type="predicted"/>
<accession>A0AAV5AAN3</accession>
<keyword evidence="2" id="KW-1185">Reference proteome</keyword>
<comment type="caution">
    <text evidence="1">The sequence shown here is derived from an EMBL/GenBank/DDBJ whole genome shotgun (WGS) entry which is preliminary data.</text>
</comment>
<name>A0AAV5AAN3_9AGAM</name>
<dbReference type="InterPro" id="IPR036291">
    <property type="entry name" value="NAD(P)-bd_dom_sf"/>
</dbReference>
<sequence length="213" mass="23708">MSSSNRSRVWFITGASSPLGYQLCRAARARGDLVLGTVTTDEAAEYLQGDEGIVCLKITSDTSYSQIRAKIRSGIERVGKIDYLIHCPTFTPRSNSEANLVYRTNSFSYTVIQITKAVVEQTGLRWTSVIFPDALSKEDSLNDHLYNTLEGTTQLLVSEYRTKGVGVSVVNTWNIHPAYDSYKTDTSEGRYVVQRILGHVLSRGPSERGIRVM</sequence>
<organism evidence="1 2">
    <name type="scientific">Clathrus columnatus</name>
    <dbReference type="NCBI Taxonomy" id="1419009"/>
    <lineage>
        <taxon>Eukaryota</taxon>
        <taxon>Fungi</taxon>
        <taxon>Dikarya</taxon>
        <taxon>Basidiomycota</taxon>
        <taxon>Agaricomycotina</taxon>
        <taxon>Agaricomycetes</taxon>
        <taxon>Phallomycetidae</taxon>
        <taxon>Phallales</taxon>
        <taxon>Clathraceae</taxon>
        <taxon>Clathrus</taxon>
    </lineage>
</organism>
<evidence type="ECO:0008006" key="3">
    <source>
        <dbReference type="Google" id="ProtNLM"/>
    </source>
</evidence>
<dbReference type="SUPFAM" id="SSF51735">
    <property type="entry name" value="NAD(P)-binding Rossmann-fold domains"/>
    <property type="match status" value="1"/>
</dbReference>
<evidence type="ECO:0000313" key="1">
    <source>
        <dbReference type="EMBL" id="GJJ11687.1"/>
    </source>
</evidence>
<dbReference type="Gene3D" id="3.40.50.720">
    <property type="entry name" value="NAD(P)-binding Rossmann-like Domain"/>
    <property type="match status" value="1"/>
</dbReference>
<reference evidence="1" key="1">
    <citation type="submission" date="2021-10" db="EMBL/GenBank/DDBJ databases">
        <title>De novo Genome Assembly of Clathrus columnatus (Basidiomycota, Fungi) Using Illumina and Nanopore Sequence Data.</title>
        <authorList>
            <person name="Ogiso-Tanaka E."/>
            <person name="Itagaki H."/>
            <person name="Hosoya T."/>
            <person name="Hosaka K."/>
        </authorList>
    </citation>
    <scope>NUCLEOTIDE SEQUENCE</scope>
    <source>
        <strain evidence="1">MO-923</strain>
    </source>
</reference>
<dbReference type="Proteomes" id="UP001050691">
    <property type="component" value="Unassembled WGS sequence"/>
</dbReference>
<protein>
    <recommendedName>
        <fullName evidence="3">NAD(P)-binding protein</fullName>
    </recommendedName>
</protein>
<evidence type="ECO:0000313" key="2">
    <source>
        <dbReference type="Proteomes" id="UP001050691"/>
    </source>
</evidence>
<dbReference type="EMBL" id="BPWL01000006">
    <property type="protein sequence ID" value="GJJ11687.1"/>
    <property type="molecule type" value="Genomic_DNA"/>
</dbReference>
<gene>
    <name evidence="1" type="ORF">Clacol_005923</name>
</gene>